<evidence type="ECO:0000256" key="3">
    <source>
        <dbReference type="ARBA" id="ARBA00023274"/>
    </source>
</evidence>
<proteinExistence type="inferred from homology"/>
<dbReference type="InterPro" id="IPR000892">
    <property type="entry name" value="Ribosomal_eS26"/>
</dbReference>
<name>A0A1Y1I693_KLENI</name>
<comment type="similarity">
    <text evidence="1 4">Belongs to the eukaryotic ribosomal protein eS26 family.</text>
</comment>
<reference evidence="6 7" key="1">
    <citation type="journal article" date="2014" name="Nat. Commun.">
        <title>Klebsormidium flaccidum genome reveals primary factors for plant terrestrial adaptation.</title>
        <authorList>
            <person name="Hori K."/>
            <person name="Maruyama F."/>
            <person name="Fujisawa T."/>
            <person name="Togashi T."/>
            <person name="Yamamoto N."/>
            <person name="Seo M."/>
            <person name="Sato S."/>
            <person name="Yamada T."/>
            <person name="Mori H."/>
            <person name="Tajima N."/>
            <person name="Moriyama T."/>
            <person name="Ikeuchi M."/>
            <person name="Watanabe M."/>
            <person name="Wada H."/>
            <person name="Kobayashi K."/>
            <person name="Saito M."/>
            <person name="Masuda T."/>
            <person name="Sasaki-Sekimoto Y."/>
            <person name="Mashiguchi K."/>
            <person name="Awai K."/>
            <person name="Shimojima M."/>
            <person name="Masuda S."/>
            <person name="Iwai M."/>
            <person name="Nobusawa T."/>
            <person name="Narise T."/>
            <person name="Kondo S."/>
            <person name="Saito H."/>
            <person name="Sato R."/>
            <person name="Murakawa M."/>
            <person name="Ihara Y."/>
            <person name="Oshima-Yamada Y."/>
            <person name="Ohtaka K."/>
            <person name="Satoh M."/>
            <person name="Sonobe K."/>
            <person name="Ishii M."/>
            <person name="Ohtani R."/>
            <person name="Kanamori-Sato M."/>
            <person name="Honoki R."/>
            <person name="Miyazaki D."/>
            <person name="Mochizuki H."/>
            <person name="Umetsu J."/>
            <person name="Higashi K."/>
            <person name="Shibata D."/>
            <person name="Kamiya Y."/>
            <person name="Sato N."/>
            <person name="Nakamura Y."/>
            <person name="Tabata S."/>
            <person name="Ida S."/>
            <person name="Kurokawa K."/>
            <person name="Ohta H."/>
        </authorList>
    </citation>
    <scope>NUCLEOTIDE SEQUENCE [LARGE SCALE GENOMIC DNA]</scope>
    <source>
        <strain evidence="6 7">NIES-2285</strain>
    </source>
</reference>
<dbReference type="EMBL" id="DF237148">
    <property type="protein sequence ID" value="GAQ84661.1"/>
    <property type="molecule type" value="Genomic_DNA"/>
</dbReference>
<feature type="compositionally biased region" description="Low complexity" evidence="5">
    <location>
        <begin position="122"/>
        <end position="131"/>
    </location>
</feature>
<dbReference type="OrthoDB" id="10262653at2759"/>
<dbReference type="GO" id="GO:0003735">
    <property type="term" value="F:structural constituent of ribosome"/>
    <property type="evidence" value="ECO:0000318"/>
    <property type="project" value="GO_Central"/>
</dbReference>
<dbReference type="GO" id="GO:0003729">
    <property type="term" value="F:mRNA binding"/>
    <property type="evidence" value="ECO:0000318"/>
    <property type="project" value="GO_Central"/>
</dbReference>
<feature type="region of interest" description="Disordered" evidence="5">
    <location>
        <begin position="89"/>
        <end position="131"/>
    </location>
</feature>
<gene>
    <name evidence="6" type="ORF">KFL_001990140</name>
</gene>
<dbReference type="Proteomes" id="UP000054558">
    <property type="component" value="Unassembled WGS sequence"/>
</dbReference>
<dbReference type="STRING" id="105231.A0A1Y1I693"/>
<evidence type="ECO:0000256" key="1">
    <source>
        <dbReference type="ARBA" id="ARBA00008596"/>
    </source>
</evidence>
<organism evidence="6 7">
    <name type="scientific">Klebsormidium nitens</name>
    <name type="common">Green alga</name>
    <name type="synonym">Ulothrix nitens</name>
    <dbReference type="NCBI Taxonomy" id="105231"/>
    <lineage>
        <taxon>Eukaryota</taxon>
        <taxon>Viridiplantae</taxon>
        <taxon>Streptophyta</taxon>
        <taxon>Klebsormidiophyceae</taxon>
        <taxon>Klebsormidiales</taxon>
        <taxon>Klebsormidiaceae</taxon>
        <taxon>Klebsormidium</taxon>
    </lineage>
</organism>
<dbReference type="GO" id="GO:0006412">
    <property type="term" value="P:translation"/>
    <property type="evidence" value="ECO:0007669"/>
    <property type="project" value="InterPro"/>
</dbReference>
<dbReference type="AlphaFoldDB" id="A0A1Y1I693"/>
<keyword evidence="7" id="KW-1185">Reference proteome</keyword>
<evidence type="ECO:0000256" key="4">
    <source>
        <dbReference type="RuleBase" id="RU363128"/>
    </source>
</evidence>
<keyword evidence="3 4" id="KW-0687">Ribonucleoprotein</keyword>
<sequence length="131" mass="14536">MTVKRRNHGRSKHGRGHSGFIRCSNCGRSVPKDKAIKRYLVRNIVEQAAVRDVQDACVFDGYVLPKLYAKMQYCVSCAVHSHVVRVRSRVARRNRDPPQRFRRPRETGPPGAPGAPRPGGPPAAAGAAQRK</sequence>
<dbReference type="InterPro" id="IPR038551">
    <property type="entry name" value="Ribosomal_eS26_sf"/>
</dbReference>
<dbReference type="PANTHER" id="PTHR12538:SF0">
    <property type="entry name" value="40S RIBOSOMAL PROTEIN S26"/>
    <property type="match status" value="1"/>
</dbReference>
<dbReference type="OMA" id="KCYCVSC"/>
<dbReference type="PANTHER" id="PTHR12538">
    <property type="entry name" value="40S RIBOSOMAL PROTEIN S26"/>
    <property type="match status" value="1"/>
</dbReference>
<evidence type="ECO:0000313" key="6">
    <source>
        <dbReference type="EMBL" id="GAQ84661.1"/>
    </source>
</evidence>
<dbReference type="FunFam" id="3.30.1740.20:FF:000001">
    <property type="entry name" value="40S ribosomal protein S26"/>
    <property type="match status" value="1"/>
</dbReference>
<feature type="compositionally biased region" description="Pro residues" evidence="5">
    <location>
        <begin position="110"/>
        <end position="121"/>
    </location>
</feature>
<dbReference type="GO" id="GO:0022627">
    <property type="term" value="C:cytosolic small ribosomal subunit"/>
    <property type="evidence" value="ECO:0000318"/>
    <property type="project" value="GO_Central"/>
</dbReference>
<evidence type="ECO:0000256" key="2">
    <source>
        <dbReference type="ARBA" id="ARBA00022980"/>
    </source>
</evidence>
<accession>A0A1Y1I693</accession>
<dbReference type="Gene3D" id="3.30.1740.20">
    <property type="entry name" value="Ribosomal protein S26e"/>
    <property type="match status" value="1"/>
</dbReference>
<evidence type="ECO:0000256" key="5">
    <source>
        <dbReference type="SAM" id="MobiDB-lite"/>
    </source>
</evidence>
<keyword evidence="2 4" id="KW-0689">Ribosomal protein</keyword>
<protein>
    <recommendedName>
        <fullName evidence="4">40S ribosomal protein S26</fullName>
    </recommendedName>
</protein>
<dbReference type="Pfam" id="PF01283">
    <property type="entry name" value="Ribosomal_S26e"/>
    <property type="match status" value="1"/>
</dbReference>
<evidence type="ECO:0000313" key="7">
    <source>
        <dbReference type="Proteomes" id="UP000054558"/>
    </source>
</evidence>